<sequence>MVISDYVGGGMSHEEAGQTVNDYLTFGDLAILKVRNGWGDVVDLVPLPGLYVRRRKDGDFSVLQKGPPLIYPPSDVIFRKLYDPQQQVYGLPDYIGGMHSALLNNHPNRLYAGLAAMSPNH</sequence>
<name>A0A0H3B0B4_YERPY</name>
<evidence type="ECO:0000313" key="1">
    <source>
        <dbReference type="EMBL" id="ACA67245.1"/>
    </source>
</evidence>
<accession>A0A0H3B0B4</accession>
<dbReference type="KEGG" id="ypy:YPK_0944"/>
<gene>
    <name evidence="1" type="ordered locus">YPK_0944</name>
</gene>
<reference evidence="1" key="1">
    <citation type="submission" date="2008-02" db="EMBL/GenBank/DDBJ databases">
        <title>Complete sequence of Yersinia pseudotuberculosis YPIII.</title>
        <authorList>
            <consortium name="US DOE Joint Genome Institute"/>
            <person name="Challacombe J.F."/>
            <person name="Bruce D."/>
            <person name="Detter J.C."/>
            <person name="Green L."/>
            <person name="Land M."/>
            <person name="Munk C."/>
            <person name="Lindler L.E."/>
            <person name="Nikolich M.P."/>
            <person name="Brettin T."/>
        </authorList>
    </citation>
    <scope>NUCLEOTIDE SEQUENCE</scope>
    <source>
        <strain evidence="1">YPIII</strain>
    </source>
</reference>
<dbReference type="AlphaFoldDB" id="A0A0H3B0B4"/>
<dbReference type="EMBL" id="CP000950">
    <property type="protein sequence ID" value="ACA67245.1"/>
    <property type="molecule type" value="Genomic_DNA"/>
</dbReference>
<protein>
    <submittedName>
        <fullName evidence="1">Putative portal vertex protein</fullName>
    </submittedName>
</protein>
<proteinExistence type="predicted"/>
<organism evidence="1">
    <name type="scientific">Yersinia pseudotuberculosis serotype O:3 (strain YPIII)</name>
    <dbReference type="NCBI Taxonomy" id="502800"/>
    <lineage>
        <taxon>Bacteria</taxon>
        <taxon>Pseudomonadati</taxon>
        <taxon>Pseudomonadota</taxon>
        <taxon>Gammaproteobacteria</taxon>
        <taxon>Enterobacterales</taxon>
        <taxon>Yersiniaceae</taxon>
        <taxon>Yersinia</taxon>
    </lineage>
</organism>